<accession>A0ACB8WET0</accession>
<gene>
    <name evidence="1" type="ORF">L3Q82_009798</name>
</gene>
<name>A0ACB8WET0_9TELE</name>
<reference evidence="1" key="1">
    <citation type="submission" date="2022-04" db="EMBL/GenBank/DDBJ databases">
        <title>Jade perch genome.</title>
        <authorList>
            <person name="Chao B."/>
        </authorList>
    </citation>
    <scope>NUCLEOTIDE SEQUENCE</scope>
    <source>
        <strain evidence="1">CB-2022</strain>
    </source>
</reference>
<organism evidence="1 2">
    <name type="scientific">Scortum barcoo</name>
    <name type="common">barcoo grunter</name>
    <dbReference type="NCBI Taxonomy" id="214431"/>
    <lineage>
        <taxon>Eukaryota</taxon>
        <taxon>Metazoa</taxon>
        <taxon>Chordata</taxon>
        <taxon>Craniata</taxon>
        <taxon>Vertebrata</taxon>
        <taxon>Euteleostomi</taxon>
        <taxon>Actinopterygii</taxon>
        <taxon>Neopterygii</taxon>
        <taxon>Teleostei</taxon>
        <taxon>Neoteleostei</taxon>
        <taxon>Acanthomorphata</taxon>
        <taxon>Eupercaria</taxon>
        <taxon>Centrarchiformes</taxon>
        <taxon>Terapontoidei</taxon>
        <taxon>Terapontidae</taxon>
        <taxon>Scortum</taxon>
    </lineage>
</organism>
<dbReference type="Proteomes" id="UP000831701">
    <property type="component" value="Chromosome 11"/>
</dbReference>
<dbReference type="EMBL" id="CM041541">
    <property type="protein sequence ID" value="KAI3365968.1"/>
    <property type="molecule type" value="Genomic_DNA"/>
</dbReference>
<protein>
    <submittedName>
        <fullName evidence="1">Uncharacterized protein</fullName>
    </submittedName>
</protein>
<comment type="caution">
    <text evidence="1">The sequence shown here is derived from an EMBL/GenBank/DDBJ whole genome shotgun (WGS) entry which is preliminary data.</text>
</comment>
<evidence type="ECO:0000313" key="1">
    <source>
        <dbReference type="EMBL" id="KAI3365968.1"/>
    </source>
</evidence>
<sequence length="118" mass="13051">MSSPPLAADLDGTPRRGQERQWILPKIELAALTRHQQPPAVHNVALETAATGGQKLDGFTLLQADRSKESVTPMGRTQSNPLPPSRTHCLTTRHFCVENPYQDCTELLQQQALDYPGH</sequence>
<keyword evidence="2" id="KW-1185">Reference proteome</keyword>
<evidence type="ECO:0000313" key="2">
    <source>
        <dbReference type="Proteomes" id="UP000831701"/>
    </source>
</evidence>
<proteinExistence type="predicted"/>